<evidence type="ECO:0000256" key="4">
    <source>
        <dbReference type="ARBA" id="ARBA00023002"/>
    </source>
</evidence>
<feature type="domain" description="FAD-dependent oxidoreductase 2 FAD-binding" evidence="6">
    <location>
        <begin position="7"/>
        <end position="545"/>
    </location>
</feature>
<proteinExistence type="predicted"/>
<dbReference type="RefSeq" id="WP_345420400.1">
    <property type="nucleotide sequence ID" value="NZ_AP031496.1"/>
</dbReference>
<dbReference type="GO" id="GO:0008202">
    <property type="term" value="P:steroid metabolic process"/>
    <property type="evidence" value="ECO:0007669"/>
    <property type="project" value="UniProtKB-ARBA"/>
</dbReference>
<dbReference type="InterPro" id="IPR027477">
    <property type="entry name" value="Succ_DH/fumarate_Rdtase_cat_sf"/>
</dbReference>
<dbReference type="GO" id="GO:0016491">
    <property type="term" value="F:oxidoreductase activity"/>
    <property type="evidence" value="ECO:0007669"/>
    <property type="project" value="UniProtKB-KW"/>
</dbReference>
<dbReference type="Gene3D" id="3.50.50.60">
    <property type="entry name" value="FAD/NAD(P)-binding domain"/>
    <property type="match status" value="2"/>
</dbReference>
<gene>
    <name evidence="7" type="ORF">GCM10025791_17880</name>
</gene>
<evidence type="ECO:0000256" key="2">
    <source>
        <dbReference type="ARBA" id="ARBA00022630"/>
    </source>
</evidence>
<dbReference type="InterPro" id="IPR003953">
    <property type="entry name" value="FAD-dep_OxRdtase_2_FAD-bd"/>
</dbReference>
<evidence type="ECO:0000313" key="8">
    <source>
        <dbReference type="Proteomes" id="UP001409585"/>
    </source>
</evidence>
<dbReference type="NCBIfam" id="NF004789">
    <property type="entry name" value="PRK06134.1"/>
    <property type="match status" value="1"/>
</dbReference>
<protein>
    <submittedName>
        <fullName evidence="7">FAD-dependent oxidoreductase</fullName>
    </submittedName>
</protein>
<dbReference type="Proteomes" id="UP001409585">
    <property type="component" value="Unassembled WGS sequence"/>
</dbReference>
<evidence type="ECO:0000259" key="6">
    <source>
        <dbReference type="Pfam" id="PF00890"/>
    </source>
</evidence>
<dbReference type="SUPFAM" id="SSF56425">
    <property type="entry name" value="Succinate dehydrogenase/fumarate reductase flavoprotein, catalytic domain"/>
    <property type="match status" value="1"/>
</dbReference>
<accession>A0AAV3U1I9</accession>
<dbReference type="InterPro" id="IPR050315">
    <property type="entry name" value="FAD-oxidoreductase_2"/>
</dbReference>
<evidence type="ECO:0000313" key="7">
    <source>
        <dbReference type="EMBL" id="GAA4940040.1"/>
    </source>
</evidence>
<dbReference type="InterPro" id="IPR036188">
    <property type="entry name" value="FAD/NAD-bd_sf"/>
</dbReference>
<dbReference type="SUPFAM" id="SSF51905">
    <property type="entry name" value="FAD/NAD(P)-binding domain"/>
    <property type="match status" value="1"/>
</dbReference>
<keyword evidence="4" id="KW-0560">Oxidoreductase</keyword>
<dbReference type="Pfam" id="PF00890">
    <property type="entry name" value="FAD_binding_2"/>
    <property type="match status" value="1"/>
</dbReference>
<comment type="cofactor">
    <cofactor evidence="1">
        <name>FAD</name>
        <dbReference type="ChEBI" id="CHEBI:57692"/>
    </cofactor>
</comment>
<dbReference type="EMBL" id="BAABLX010000011">
    <property type="protein sequence ID" value="GAA4940040.1"/>
    <property type="molecule type" value="Genomic_DNA"/>
</dbReference>
<keyword evidence="2" id="KW-0285">Flavoprotein</keyword>
<sequence>MQHLSTDLIVVGSGAAGLAAAVAAAHRGLNVVLLEKDTTLGGATAWSGGWMWVPRNFLAKADGINEDLATVRSYLEHELGPRFNAERIDAFLNQAPMMAEFFHHNTHLQFDHGNGIADIHYQTPGAGVGGRSLIAKPMDGRALGADIAKLRTTMRETSFWGMPIQAGPDLWAFLNSTRNLKDFTHAALRLTRHGWDMLRYRRAMQLCNGVALVGRLAQSAFELGVTCYTDAPATQLHRQDGRVTGVQATTAQGSMNIEARCGVVLAAGGFPADVSRRQALFKRTPTGTEHWPLPPASCSGGGLNIAEAIGAKVDTDVYSAAAWAPVSLVPFADGSTGHFPHIIDRAKPGVIGVLANGKRFVNEADGYFDYVDAFVQQVPEGQEVCSWLVCSHAFQRRYGLGITRPFPLPLRHWIKRGYLKAGDTLAELAQQCGIDAQGLEQTVAEYNQHARNGEDPAFGRGNSPYNRKNGDPSHQPNPCVAPLEQGPFYAVKVVPGSFGTFAGLATNGQAQVLDNQGQVIPGLYAAGADMASIMGGHYPAGGINLGPAMTFGYVAGNHAADQTEANREQ</sequence>
<evidence type="ECO:0000256" key="5">
    <source>
        <dbReference type="SAM" id="MobiDB-lite"/>
    </source>
</evidence>
<evidence type="ECO:0000256" key="3">
    <source>
        <dbReference type="ARBA" id="ARBA00022827"/>
    </source>
</evidence>
<dbReference type="Gene3D" id="3.90.700.10">
    <property type="entry name" value="Succinate dehydrogenase/fumarate reductase flavoprotein, catalytic domain"/>
    <property type="match status" value="1"/>
</dbReference>
<feature type="region of interest" description="Disordered" evidence="5">
    <location>
        <begin position="451"/>
        <end position="477"/>
    </location>
</feature>
<keyword evidence="3" id="KW-0274">FAD</keyword>
<dbReference type="PRINTS" id="PR00411">
    <property type="entry name" value="PNDRDTASEI"/>
</dbReference>
<evidence type="ECO:0000256" key="1">
    <source>
        <dbReference type="ARBA" id="ARBA00001974"/>
    </source>
</evidence>
<name>A0AAV3U1I9_9ALTE</name>
<dbReference type="AlphaFoldDB" id="A0AAV3U1I9"/>
<comment type="caution">
    <text evidence="7">The sequence shown here is derived from an EMBL/GenBank/DDBJ whole genome shotgun (WGS) entry which is preliminary data.</text>
</comment>
<reference evidence="8" key="1">
    <citation type="journal article" date="2019" name="Int. J. Syst. Evol. Microbiol.">
        <title>The Global Catalogue of Microorganisms (GCM) 10K type strain sequencing project: providing services to taxonomists for standard genome sequencing and annotation.</title>
        <authorList>
            <consortium name="The Broad Institute Genomics Platform"/>
            <consortium name="The Broad Institute Genome Sequencing Center for Infectious Disease"/>
            <person name="Wu L."/>
            <person name="Ma J."/>
        </authorList>
    </citation>
    <scope>NUCLEOTIDE SEQUENCE [LARGE SCALE GENOMIC DNA]</scope>
    <source>
        <strain evidence="8">JCM 19134</strain>
    </source>
</reference>
<organism evidence="7 8">
    <name type="scientific">Halioxenophilus aromaticivorans</name>
    <dbReference type="NCBI Taxonomy" id="1306992"/>
    <lineage>
        <taxon>Bacteria</taxon>
        <taxon>Pseudomonadati</taxon>
        <taxon>Pseudomonadota</taxon>
        <taxon>Gammaproteobacteria</taxon>
        <taxon>Alteromonadales</taxon>
        <taxon>Alteromonadaceae</taxon>
        <taxon>Halioxenophilus</taxon>
    </lineage>
</organism>
<dbReference type="PANTHER" id="PTHR43400">
    <property type="entry name" value="FUMARATE REDUCTASE"/>
    <property type="match status" value="1"/>
</dbReference>
<keyword evidence="8" id="KW-1185">Reference proteome</keyword>
<dbReference type="PANTHER" id="PTHR43400:SF10">
    <property type="entry name" value="3-OXOSTEROID 1-DEHYDROGENASE"/>
    <property type="match status" value="1"/>
</dbReference>